<feature type="domain" description="O-methyltransferase C-terminal" evidence="4">
    <location>
        <begin position="145"/>
        <end position="350"/>
    </location>
</feature>
<dbReference type="GO" id="GO:0032259">
    <property type="term" value="P:methylation"/>
    <property type="evidence" value="ECO:0007669"/>
    <property type="project" value="UniProtKB-KW"/>
</dbReference>
<dbReference type="Gene3D" id="3.40.50.150">
    <property type="entry name" value="Vaccinia Virus protein VP39"/>
    <property type="match status" value="1"/>
</dbReference>
<dbReference type="Pfam" id="PF08100">
    <property type="entry name" value="Dimerisation"/>
    <property type="match status" value="1"/>
</dbReference>
<evidence type="ECO:0000256" key="2">
    <source>
        <dbReference type="ARBA" id="ARBA00022679"/>
    </source>
</evidence>
<dbReference type="Pfam" id="PF00891">
    <property type="entry name" value="Methyltransf_2"/>
    <property type="match status" value="1"/>
</dbReference>
<dbReference type="Gene3D" id="1.10.10.10">
    <property type="entry name" value="Winged helix-like DNA-binding domain superfamily/Winged helix DNA-binding domain"/>
    <property type="match status" value="1"/>
</dbReference>
<keyword evidence="2" id="KW-0808">Transferase</keyword>
<dbReference type="InterPro" id="IPR001077">
    <property type="entry name" value="COMT_C"/>
</dbReference>
<proteinExistence type="predicted"/>
<dbReference type="PIRSF" id="PIRSF005739">
    <property type="entry name" value="O-mtase"/>
    <property type="match status" value="1"/>
</dbReference>
<dbReference type="GO" id="GO:0008757">
    <property type="term" value="F:S-adenosylmethionine-dependent methyltransferase activity"/>
    <property type="evidence" value="ECO:0007669"/>
    <property type="project" value="UniProtKB-ARBA"/>
</dbReference>
<dbReference type="InterPro" id="IPR029063">
    <property type="entry name" value="SAM-dependent_MTases_sf"/>
</dbReference>
<dbReference type="InterPro" id="IPR012967">
    <property type="entry name" value="COMT_dimerisation"/>
</dbReference>
<evidence type="ECO:0000313" key="6">
    <source>
        <dbReference type="EMBL" id="RDX65397.1"/>
    </source>
</evidence>
<dbReference type="InterPro" id="IPR036388">
    <property type="entry name" value="WH-like_DNA-bd_sf"/>
</dbReference>
<dbReference type="InterPro" id="IPR016461">
    <property type="entry name" value="COMT-like"/>
</dbReference>
<evidence type="ECO:0000259" key="4">
    <source>
        <dbReference type="Pfam" id="PF00891"/>
    </source>
</evidence>
<keyword evidence="3" id="KW-0949">S-adenosyl-L-methionine</keyword>
<dbReference type="PROSITE" id="PS51683">
    <property type="entry name" value="SAM_OMT_II"/>
    <property type="match status" value="1"/>
</dbReference>
<dbReference type="OrthoDB" id="1606438at2759"/>
<dbReference type="SUPFAM" id="SSF53335">
    <property type="entry name" value="S-adenosyl-L-methionine-dependent methyltransferases"/>
    <property type="match status" value="1"/>
</dbReference>
<dbReference type="GO" id="GO:0008171">
    <property type="term" value="F:O-methyltransferase activity"/>
    <property type="evidence" value="ECO:0007669"/>
    <property type="project" value="InterPro"/>
</dbReference>
<feature type="non-terminal residue" evidence="6">
    <location>
        <position position="1"/>
    </location>
</feature>
<evidence type="ECO:0000256" key="1">
    <source>
        <dbReference type="ARBA" id="ARBA00022603"/>
    </source>
</evidence>
<name>A0A371EH78_MUCPR</name>
<dbReference type="SUPFAM" id="SSF46785">
    <property type="entry name" value="Winged helix' DNA-binding domain"/>
    <property type="match status" value="1"/>
</dbReference>
<protein>
    <submittedName>
        <fullName evidence="6">Caffeic acid 3-O-methyltransferase</fullName>
    </submittedName>
</protein>
<accession>A0A371EH78</accession>
<keyword evidence="7" id="KW-1185">Reference proteome</keyword>
<dbReference type="InterPro" id="IPR036390">
    <property type="entry name" value="WH_DNA-bd_sf"/>
</dbReference>
<keyword evidence="1" id="KW-0489">Methyltransferase</keyword>
<dbReference type="GO" id="GO:0046983">
    <property type="term" value="F:protein dimerization activity"/>
    <property type="evidence" value="ECO:0007669"/>
    <property type="project" value="InterPro"/>
</dbReference>
<organism evidence="6 7">
    <name type="scientific">Mucuna pruriens</name>
    <name type="common">Velvet bean</name>
    <name type="synonym">Dolichos pruriens</name>
    <dbReference type="NCBI Taxonomy" id="157652"/>
    <lineage>
        <taxon>Eukaryota</taxon>
        <taxon>Viridiplantae</taxon>
        <taxon>Streptophyta</taxon>
        <taxon>Embryophyta</taxon>
        <taxon>Tracheophyta</taxon>
        <taxon>Spermatophyta</taxon>
        <taxon>Magnoliopsida</taxon>
        <taxon>eudicotyledons</taxon>
        <taxon>Gunneridae</taxon>
        <taxon>Pentapetalae</taxon>
        <taxon>rosids</taxon>
        <taxon>fabids</taxon>
        <taxon>Fabales</taxon>
        <taxon>Fabaceae</taxon>
        <taxon>Papilionoideae</taxon>
        <taxon>50 kb inversion clade</taxon>
        <taxon>NPAAA clade</taxon>
        <taxon>indigoferoid/millettioid clade</taxon>
        <taxon>Phaseoleae</taxon>
        <taxon>Mucuna</taxon>
    </lineage>
</organism>
<sequence length="368" mass="41558">MGEVQQTMEMKKDDSNIIARSENKARLAILELAHMMSVPMSLIAIINLKVPEAIWQDGSNTPLSAAQILDRIRPHGGGDAENLQRVLRLLTSYDIFVEHLSISDQRKYSLTHVGKTLVDDDQGLSYAYYILQHHQDALMRSWPLVGEAVEDPTREPFVKANGESAIEYYTKRPDVMPLIYKSLSGMCVPFMREMLQVYDGFQGVETLVDVGGNSGVSLRMIMEKYPNVHKGINYDLPDMVATAPHIPGVTHVGGNAFESVPSGDAIFVRWAFLAWTDEESKLVLQNCYKALPEEGKMIVCEPVLPELTDESHRTRALLGGDIFIMTMYRTKGKHRTEQQFKHLAMSAGFSRFRAFYVDPYMPVLEFHK</sequence>
<evidence type="ECO:0000259" key="5">
    <source>
        <dbReference type="Pfam" id="PF08100"/>
    </source>
</evidence>
<reference evidence="6" key="1">
    <citation type="submission" date="2018-05" db="EMBL/GenBank/DDBJ databases">
        <title>Draft genome of Mucuna pruriens seed.</title>
        <authorList>
            <person name="Nnadi N.E."/>
            <person name="Vos R."/>
            <person name="Hasami M.H."/>
            <person name="Devisetty U.K."/>
            <person name="Aguiy J.C."/>
        </authorList>
    </citation>
    <scope>NUCLEOTIDE SEQUENCE [LARGE SCALE GENOMIC DNA]</scope>
    <source>
        <strain evidence="6">JCA_2017</strain>
    </source>
</reference>
<comment type="caution">
    <text evidence="6">The sequence shown here is derived from an EMBL/GenBank/DDBJ whole genome shotgun (WGS) entry which is preliminary data.</text>
</comment>
<dbReference type="Proteomes" id="UP000257109">
    <property type="component" value="Unassembled WGS sequence"/>
</dbReference>
<evidence type="ECO:0000256" key="3">
    <source>
        <dbReference type="ARBA" id="ARBA00022691"/>
    </source>
</evidence>
<evidence type="ECO:0000313" key="7">
    <source>
        <dbReference type="Proteomes" id="UP000257109"/>
    </source>
</evidence>
<gene>
    <name evidence="6" type="primary">COMT1</name>
    <name evidence="6" type="ORF">CR513_55948</name>
</gene>
<feature type="domain" description="O-methyltransferase dimerisation" evidence="5">
    <location>
        <begin position="30"/>
        <end position="119"/>
    </location>
</feature>
<dbReference type="PANTHER" id="PTHR11746">
    <property type="entry name" value="O-METHYLTRANSFERASE"/>
    <property type="match status" value="1"/>
</dbReference>
<dbReference type="AlphaFoldDB" id="A0A371EH78"/>
<dbReference type="EMBL" id="QJKJ01013928">
    <property type="protein sequence ID" value="RDX65397.1"/>
    <property type="molecule type" value="Genomic_DNA"/>
</dbReference>